<dbReference type="GO" id="GO:0000462">
    <property type="term" value="P:maturation of SSU-rRNA from tricistronic rRNA transcript (SSU-rRNA, 5.8S rRNA, LSU-rRNA)"/>
    <property type="evidence" value="ECO:0007669"/>
    <property type="project" value="TreeGrafter"/>
</dbReference>
<evidence type="ECO:0000256" key="6">
    <source>
        <dbReference type="ARBA" id="ARBA00023242"/>
    </source>
</evidence>
<keyword evidence="4 9" id="KW-0698">rRNA processing</keyword>
<evidence type="ECO:0000256" key="4">
    <source>
        <dbReference type="ARBA" id="ARBA00022552"/>
    </source>
</evidence>
<keyword evidence="3 9" id="KW-0690">Ribosome biogenesis</keyword>
<dbReference type="InterPro" id="IPR009292">
    <property type="entry name" value="RRP36"/>
</dbReference>
<keyword evidence="5" id="KW-0175">Coiled coil</keyword>
<accession>A0A4P9ZT28</accession>
<dbReference type="Proteomes" id="UP000268162">
    <property type="component" value="Unassembled WGS sequence"/>
</dbReference>
<dbReference type="Pfam" id="PF06102">
    <property type="entry name" value="RRP36"/>
    <property type="match status" value="1"/>
</dbReference>
<feature type="non-terminal residue" evidence="11">
    <location>
        <position position="1"/>
    </location>
</feature>
<evidence type="ECO:0000256" key="2">
    <source>
        <dbReference type="ARBA" id="ARBA00009418"/>
    </source>
</evidence>
<organism evidence="11 12">
    <name type="scientific">Dimargaris cristalligena</name>
    <dbReference type="NCBI Taxonomy" id="215637"/>
    <lineage>
        <taxon>Eukaryota</taxon>
        <taxon>Fungi</taxon>
        <taxon>Fungi incertae sedis</taxon>
        <taxon>Zoopagomycota</taxon>
        <taxon>Kickxellomycotina</taxon>
        <taxon>Dimargaritomycetes</taxon>
        <taxon>Dimargaritales</taxon>
        <taxon>Dimargaritaceae</taxon>
        <taxon>Dimargaris</taxon>
    </lineage>
</organism>
<evidence type="ECO:0000256" key="3">
    <source>
        <dbReference type="ARBA" id="ARBA00022517"/>
    </source>
</evidence>
<comment type="similarity">
    <text evidence="2 9">Belongs to the RRP36 family.</text>
</comment>
<evidence type="ECO:0000256" key="8">
    <source>
        <dbReference type="ARBA" id="ARBA00025053"/>
    </source>
</evidence>
<dbReference type="STRING" id="215637.A0A4P9ZT28"/>
<evidence type="ECO:0000256" key="5">
    <source>
        <dbReference type="ARBA" id="ARBA00023054"/>
    </source>
</evidence>
<keyword evidence="6 9" id="KW-0539">Nucleus</keyword>
<keyword evidence="12" id="KW-1185">Reference proteome</keyword>
<evidence type="ECO:0000256" key="10">
    <source>
        <dbReference type="SAM" id="MobiDB-lite"/>
    </source>
</evidence>
<sequence length="182" mass="21999">YYYYYVGVCLLCRPAVMSSKVPVSRFRNVVGPEQKKTRDPRFDTLSGKLNEELFRKSYKFVKKIESREVTQLQARVTKTRNPELKEELEEQLKKRLSKVRQDQHLDKVRELQKTVKRREREMVKQGKQPYFLKDKTFKKIQLADRFRNIKNPEVLEKLIEKRRKSNARTDERSMPFRRDVGE</sequence>
<proteinExistence type="inferred from homology"/>
<dbReference type="PANTHER" id="PTHR21738:SF0">
    <property type="entry name" value="RIBOSOMAL RNA PROCESSING PROTEIN 36 HOMOLOG"/>
    <property type="match status" value="1"/>
</dbReference>
<protein>
    <recommendedName>
        <fullName evidence="9">rRNA biogenesis protein RRP36</fullName>
    </recommendedName>
</protein>
<dbReference type="GO" id="GO:0005730">
    <property type="term" value="C:nucleolus"/>
    <property type="evidence" value="ECO:0007669"/>
    <property type="project" value="UniProtKB-SubCell"/>
</dbReference>
<feature type="compositionally biased region" description="Basic and acidic residues" evidence="10">
    <location>
        <begin position="167"/>
        <end position="182"/>
    </location>
</feature>
<comment type="function">
    <text evidence="8 9">Component of the 90S pre-ribosome involved in the maturation of rRNAs. Required for early cleavages of the pre-RNAs in the 40S ribosomal subunit maturation pathway.</text>
</comment>
<dbReference type="GO" id="GO:0030686">
    <property type="term" value="C:90S preribosome"/>
    <property type="evidence" value="ECO:0007669"/>
    <property type="project" value="TreeGrafter"/>
</dbReference>
<reference evidence="12" key="1">
    <citation type="journal article" date="2018" name="Nat. Microbiol.">
        <title>Leveraging single-cell genomics to expand the fungal tree of life.</title>
        <authorList>
            <person name="Ahrendt S.R."/>
            <person name="Quandt C.A."/>
            <person name="Ciobanu D."/>
            <person name="Clum A."/>
            <person name="Salamov A."/>
            <person name="Andreopoulos B."/>
            <person name="Cheng J.F."/>
            <person name="Woyke T."/>
            <person name="Pelin A."/>
            <person name="Henrissat B."/>
            <person name="Reynolds N.K."/>
            <person name="Benny G.L."/>
            <person name="Smith M.E."/>
            <person name="James T.Y."/>
            <person name="Grigoriev I.V."/>
        </authorList>
    </citation>
    <scope>NUCLEOTIDE SEQUENCE [LARGE SCALE GENOMIC DNA]</scope>
    <source>
        <strain evidence="12">RSA 468</strain>
    </source>
</reference>
<dbReference type="AlphaFoldDB" id="A0A4P9ZT28"/>
<comment type="subunit">
    <text evidence="9">Associates with 90S and pre-40S pre-ribosomal particles.</text>
</comment>
<gene>
    <name evidence="11" type="ORF">BJ085DRAFT_16302</name>
</gene>
<dbReference type="PANTHER" id="PTHR21738">
    <property type="entry name" value="RIBOSOMAL RNA PROCESSING PROTEIN 36 HOMOLOG"/>
    <property type="match status" value="1"/>
</dbReference>
<feature type="region of interest" description="Disordered" evidence="10">
    <location>
        <begin position="161"/>
        <end position="182"/>
    </location>
</feature>
<keyword evidence="7 9" id="KW-0687">Ribonucleoprotein</keyword>
<evidence type="ECO:0000313" key="11">
    <source>
        <dbReference type="EMBL" id="RKP36595.1"/>
    </source>
</evidence>
<evidence type="ECO:0000256" key="9">
    <source>
        <dbReference type="RuleBase" id="RU368027"/>
    </source>
</evidence>
<comment type="subcellular location">
    <subcellularLocation>
        <location evidence="1 9">Nucleus</location>
        <location evidence="1 9">Nucleolus</location>
    </subcellularLocation>
</comment>
<evidence type="ECO:0000313" key="12">
    <source>
        <dbReference type="Proteomes" id="UP000268162"/>
    </source>
</evidence>
<evidence type="ECO:0000256" key="1">
    <source>
        <dbReference type="ARBA" id="ARBA00004604"/>
    </source>
</evidence>
<evidence type="ECO:0000256" key="7">
    <source>
        <dbReference type="ARBA" id="ARBA00023274"/>
    </source>
</evidence>
<dbReference type="EMBL" id="ML002626">
    <property type="protein sequence ID" value="RKP36595.1"/>
    <property type="molecule type" value="Genomic_DNA"/>
</dbReference>
<name>A0A4P9ZT28_9FUNG</name>